<dbReference type="EMBL" id="KN834778">
    <property type="protein sequence ID" value="KIK59636.1"/>
    <property type="molecule type" value="Genomic_DNA"/>
</dbReference>
<dbReference type="Proteomes" id="UP000053593">
    <property type="component" value="Unassembled WGS sequence"/>
</dbReference>
<reference evidence="2 3" key="1">
    <citation type="submission" date="2014-04" db="EMBL/GenBank/DDBJ databases">
        <title>Evolutionary Origins and Diversification of the Mycorrhizal Mutualists.</title>
        <authorList>
            <consortium name="DOE Joint Genome Institute"/>
            <consortium name="Mycorrhizal Genomics Consortium"/>
            <person name="Kohler A."/>
            <person name="Kuo A."/>
            <person name="Nagy L.G."/>
            <person name="Floudas D."/>
            <person name="Copeland A."/>
            <person name="Barry K.W."/>
            <person name="Cichocki N."/>
            <person name="Veneault-Fourrey C."/>
            <person name="LaButti K."/>
            <person name="Lindquist E.A."/>
            <person name="Lipzen A."/>
            <person name="Lundell T."/>
            <person name="Morin E."/>
            <person name="Murat C."/>
            <person name="Riley R."/>
            <person name="Ohm R."/>
            <person name="Sun H."/>
            <person name="Tunlid A."/>
            <person name="Henrissat B."/>
            <person name="Grigoriev I.V."/>
            <person name="Hibbett D.S."/>
            <person name="Martin F."/>
        </authorList>
    </citation>
    <scope>NUCLEOTIDE SEQUENCE [LARGE SCALE GENOMIC DNA]</scope>
    <source>
        <strain evidence="2 3">FD-317 M1</strain>
    </source>
</reference>
<dbReference type="HOGENOM" id="CLU_085436_0_0_1"/>
<feature type="compositionally biased region" description="Basic residues" evidence="1">
    <location>
        <begin position="208"/>
        <end position="217"/>
    </location>
</feature>
<organism evidence="2 3">
    <name type="scientific">Collybiopsis luxurians FD-317 M1</name>
    <dbReference type="NCBI Taxonomy" id="944289"/>
    <lineage>
        <taxon>Eukaryota</taxon>
        <taxon>Fungi</taxon>
        <taxon>Dikarya</taxon>
        <taxon>Basidiomycota</taxon>
        <taxon>Agaricomycotina</taxon>
        <taxon>Agaricomycetes</taxon>
        <taxon>Agaricomycetidae</taxon>
        <taxon>Agaricales</taxon>
        <taxon>Marasmiineae</taxon>
        <taxon>Omphalotaceae</taxon>
        <taxon>Collybiopsis</taxon>
        <taxon>Collybiopsis luxurians</taxon>
    </lineage>
</organism>
<feature type="region of interest" description="Disordered" evidence="1">
    <location>
        <begin position="203"/>
        <end position="229"/>
    </location>
</feature>
<dbReference type="AlphaFoldDB" id="A0A0D0BVR1"/>
<sequence>MCLIGSSSSLSSIISPGVTAPNAQIPLSNQANPFTIDLDNIPRVDSIQGIADVPPIPFPNLTIPVPLAVSLLNILGQSVLAVNVADTSAVFTIVDSVLQDIQKAGHIMASGDQLDSLSQVGISLVAKVDIALSAIHFVEQVRDDILCSNPLALDTATLFYGISIPSVADSLKSFSIPKSLSSLTTSLPTSFNDAVTVCAAVTPTPKPAPKRRTRSAYKCHSSDNQASKN</sequence>
<keyword evidence="3" id="KW-1185">Reference proteome</keyword>
<name>A0A0D0BVR1_9AGAR</name>
<evidence type="ECO:0000256" key="1">
    <source>
        <dbReference type="SAM" id="MobiDB-lite"/>
    </source>
</evidence>
<evidence type="ECO:0000313" key="2">
    <source>
        <dbReference type="EMBL" id="KIK59636.1"/>
    </source>
</evidence>
<protein>
    <submittedName>
        <fullName evidence="2">Unplaced genomic scaffold GYMLUscaffold_30, whole genome shotgun sequence</fullName>
    </submittedName>
</protein>
<accession>A0A0D0BVR1</accession>
<proteinExistence type="predicted"/>
<gene>
    <name evidence="2" type="ORF">GYMLUDRAFT_59791</name>
</gene>
<evidence type="ECO:0000313" key="3">
    <source>
        <dbReference type="Proteomes" id="UP000053593"/>
    </source>
</evidence>